<dbReference type="Pfam" id="PF25600">
    <property type="entry name" value="TRIM_CC"/>
    <property type="match status" value="1"/>
</dbReference>
<evidence type="ECO:0008006" key="15">
    <source>
        <dbReference type="Google" id="ProtNLM"/>
    </source>
</evidence>
<dbReference type="InterPro" id="IPR013320">
    <property type="entry name" value="ConA-like_dom_sf"/>
</dbReference>
<feature type="compositionally biased region" description="Basic and acidic residues" evidence="9">
    <location>
        <begin position="384"/>
        <end position="423"/>
    </location>
</feature>
<dbReference type="InterPro" id="IPR003877">
    <property type="entry name" value="SPRY_dom"/>
</dbReference>
<accession>A0AAV7PNH8</accession>
<gene>
    <name evidence="13" type="ORF">NDU88_008087</name>
</gene>
<keyword evidence="5" id="KW-0391">Immunity</keyword>
<evidence type="ECO:0000256" key="2">
    <source>
        <dbReference type="ARBA" id="ARBA00022723"/>
    </source>
</evidence>
<dbReference type="PANTHER" id="PTHR25465:SF77">
    <property type="entry name" value="E3 UBIQUITIN_ISG15 LIGASE TRIM25"/>
    <property type="match status" value="1"/>
</dbReference>
<dbReference type="Gene3D" id="2.60.120.920">
    <property type="match status" value="1"/>
</dbReference>
<evidence type="ECO:0000313" key="14">
    <source>
        <dbReference type="Proteomes" id="UP001066276"/>
    </source>
</evidence>
<dbReference type="InterPro" id="IPR017907">
    <property type="entry name" value="Znf_RING_CS"/>
</dbReference>
<keyword evidence="14" id="KW-1185">Reference proteome</keyword>
<evidence type="ECO:0000256" key="3">
    <source>
        <dbReference type="ARBA" id="ARBA00022771"/>
    </source>
</evidence>
<dbReference type="SMART" id="SM00589">
    <property type="entry name" value="PRY"/>
    <property type="match status" value="1"/>
</dbReference>
<dbReference type="Gene3D" id="3.30.40.10">
    <property type="entry name" value="Zinc/RING finger domain, C3HC4 (zinc finger)"/>
    <property type="match status" value="1"/>
</dbReference>
<feature type="domain" description="RING-type" evidence="10">
    <location>
        <begin position="17"/>
        <end position="60"/>
    </location>
</feature>
<dbReference type="GO" id="GO:0005737">
    <property type="term" value="C:cytoplasm"/>
    <property type="evidence" value="ECO:0007669"/>
    <property type="project" value="UniProtKB-ARBA"/>
</dbReference>
<dbReference type="Gene3D" id="4.10.830.40">
    <property type="match status" value="1"/>
</dbReference>
<dbReference type="GO" id="GO:0045087">
    <property type="term" value="P:innate immune response"/>
    <property type="evidence" value="ECO:0007669"/>
    <property type="project" value="UniProtKB-KW"/>
</dbReference>
<dbReference type="InterPro" id="IPR001841">
    <property type="entry name" value="Znf_RING"/>
</dbReference>
<dbReference type="InterPro" id="IPR006574">
    <property type="entry name" value="PRY"/>
</dbReference>
<dbReference type="Pfam" id="PF13765">
    <property type="entry name" value="PRY"/>
    <property type="match status" value="1"/>
</dbReference>
<evidence type="ECO:0000256" key="5">
    <source>
        <dbReference type="ARBA" id="ARBA00022859"/>
    </source>
</evidence>
<dbReference type="InterPro" id="IPR043136">
    <property type="entry name" value="B30.2/SPRY_sf"/>
</dbReference>
<dbReference type="InterPro" id="IPR000315">
    <property type="entry name" value="Znf_B-box"/>
</dbReference>
<sequence length="626" mass="71542">MAEVSGSLLDLSEEFSCPICLDTFDSPVTTPCGHNFCRVCLELTWDQAGAQGGWSCPQCRTDFTTKPELRKNTVLDTVVQQYRLNLMQAEQEQSLPAEEPEEEELCPPGAVPCDSCLKVAAVRTCLTCIASFCQEHLQPHLGSQAFAHHQLHSPLGSSELDLRTCNEHKKLLEYFCEEHGKCLCCYCLVNHKVCKTFTVEEAKLKKEENLRSRNSTLFDKITNVSSAFDELATQELKVKDDLEKKKALLIEEFSEMKTIINLEEQKVIKTVDEEEKRVISRISFTQNVLHKKKREFENLKKKVESLLNEDDDIIFLMKATKLNDATTKEAYVPRIDCDHKLLHTIYRDVYSLKEKLRNHKSSNDQPEDSRSSSIPPPASPCKKIPKENQPGRRNKSETRRCEPKKEPEPDANFKSEERSQEQRKPRRPAKGNPSHPPPFSFAANRDELLKYAEKISLDFNTAHKRIVLTERNTKMSVSDTPQCYSENPQRFTQCSQVLGYQGFSRGIHYWEVEIKSSNFCGIGVSYKSIDRRGTDSRLGRNKVSWCIEWFNARLSAWHNDVEQILLNTSPDRVGVLLNCDSGQLSFFSHASKTILLHNFHAQFSEAVYPAFWVFSSNTTLALCPLK</sequence>
<dbReference type="PROSITE" id="PS50119">
    <property type="entry name" value="ZF_BBOX"/>
    <property type="match status" value="1"/>
</dbReference>
<dbReference type="InterPro" id="IPR013083">
    <property type="entry name" value="Znf_RING/FYVE/PHD"/>
</dbReference>
<keyword evidence="6 8" id="KW-0175">Coiled coil</keyword>
<dbReference type="InterPro" id="IPR003879">
    <property type="entry name" value="Butyrophylin_SPRY"/>
</dbReference>
<proteinExistence type="predicted"/>
<name>A0AAV7PNH8_PLEWA</name>
<dbReference type="InterPro" id="IPR058030">
    <property type="entry name" value="TRIM8/14/16/25/29/45/65_CC"/>
</dbReference>
<feature type="region of interest" description="Disordered" evidence="9">
    <location>
        <begin position="358"/>
        <end position="442"/>
    </location>
</feature>
<keyword evidence="1" id="KW-0399">Innate immunity</keyword>
<dbReference type="SUPFAM" id="SSF57850">
    <property type="entry name" value="RING/U-box"/>
    <property type="match status" value="1"/>
</dbReference>
<dbReference type="SUPFAM" id="SSF57845">
    <property type="entry name" value="B-box zinc-binding domain"/>
    <property type="match status" value="1"/>
</dbReference>
<dbReference type="Proteomes" id="UP001066276">
    <property type="component" value="Chromosome 7"/>
</dbReference>
<evidence type="ECO:0000313" key="13">
    <source>
        <dbReference type="EMBL" id="KAJ1129721.1"/>
    </source>
</evidence>
<feature type="domain" description="B box-type" evidence="11">
    <location>
        <begin position="160"/>
        <end position="192"/>
    </location>
</feature>
<evidence type="ECO:0000256" key="1">
    <source>
        <dbReference type="ARBA" id="ARBA00022588"/>
    </source>
</evidence>
<dbReference type="PANTHER" id="PTHR25465">
    <property type="entry name" value="B-BOX DOMAIN CONTAINING"/>
    <property type="match status" value="1"/>
</dbReference>
<dbReference type="InterPro" id="IPR051051">
    <property type="entry name" value="E3_ubiq-ligase_TRIM/RNF"/>
</dbReference>
<dbReference type="PROSITE" id="PS50188">
    <property type="entry name" value="B302_SPRY"/>
    <property type="match status" value="1"/>
</dbReference>
<dbReference type="PRINTS" id="PR01407">
    <property type="entry name" value="BUTYPHLNCDUF"/>
</dbReference>
<evidence type="ECO:0000259" key="10">
    <source>
        <dbReference type="PROSITE" id="PS50089"/>
    </source>
</evidence>
<dbReference type="GO" id="GO:0008270">
    <property type="term" value="F:zinc ion binding"/>
    <property type="evidence" value="ECO:0007669"/>
    <property type="project" value="UniProtKB-KW"/>
</dbReference>
<evidence type="ECO:0000256" key="6">
    <source>
        <dbReference type="ARBA" id="ARBA00023054"/>
    </source>
</evidence>
<dbReference type="Pfam" id="PF00622">
    <property type="entry name" value="SPRY"/>
    <property type="match status" value="1"/>
</dbReference>
<dbReference type="InterPro" id="IPR027370">
    <property type="entry name" value="Znf-RING_euk"/>
</dbReference>
<dbReference type="SMART" id="SM00184">
    <property type="entry name" value="RING"/>
    <property type="match status" value="1"/>
</dbReference>
<organism evidence="13 14">
    <name type="scientific">Pleurodeles waltl</name>
    <name type="common">Iberian ribbed newt</name>
    <dbReference type="NCBI Taxonomy" id="8319"/>
    <lineage>
        <taxon>Eukaryota</taxon>
        <taxon>Metazoa</taxon>
        <taxon>Chordata</taxon>
        <taxon>Craniata</taxon>
        <taxon>Vertebrata</taxon>
        <taxon>Euteleostomi</taxon>
        <taxon>Amphibia</taxon>
        <taxon>Batrachia</taxon>
        <taxon>Caudata</taxon>
        <taxon>Salamandroidea</taxon>
        <taxon>Salamandridae</taxon>
        <taxon>Pleurodelinae</taxon>
        <taxon>Pleurodeles</taxon>
    </lineage>
</organism>
<keyword evidence="2" id="KW-0479">Metal-binding</keyword>
<dbReference type="InterPro" id="IPR001870">
    <property type="entry name" value="B30.2/SPRY"/>
</dbReference>
<dbReference type="AlphaFoldDB" id="A0AAV7PNH8"/>
<dbReference type="PROSITE" id="PS00518">
    <property type="entry name" value="ZF_RING_1"/>
    <property type="match status" value="1"/>
</dbReference>
<dbReference type="Gene3D" id="3.30.160.60">
    <property type="entry name" value="Classic Zinc Finger"/>
    <property type="match status" value="1"/>
</dbReference>
<dbReference type="PROSITE" id="PS50089">
    <property type="entry name" value="ZF_RING_2"/>
    <property type="match status" value="1"/>
</dbReference>
<evidence type="ECO:0000256" key="7">
    <source>
        <dbReference type="PROSITE-ProRule" id="PRU00024"/>
    </source>
</evidence>
<evidence type="ECO:0000256" key="9">
    <source>
        <dbReference type="SAM" id="MobiDB-lite"/>
    </source>
</evidence>
<dbReference type="EMBL" id="JANPWB010000011">
    <property type="protein sequence ID" value="KAJ1129721.1"/>
    <property type="molecule type" value="Genomic_DNA"/>
</dbReference>
<feature type="coiled-coil region" evidence="8">
    <location>
        <begin position="282"/>
        <end position="309"/>
    </location>
</feature>
<evidence type="ECO:0000259" key="12">
    <source>
        <dbReference type="PROSITE" id="PS50188"/>
    </source>
</evidence>
<protein>
    <recommendedName>
        <fullName evidence="15">E3 ubiquitin/ISG15 ligase TRIM25</fullName>
    </recommendedName>
</protein>
<keyword evidence="4" id="KW-0862">Zinc</keyword>
<feature type="domain" description="B30.2/SPRY" evidence="12">
    <location>
        <begin position="435"/>
        <end position="626"/>
    </location>
</feature>
<dbReference type="SMART" id="SM00449">
    <property type="entry name" value="SPRY"/>
    <property type="match status" value="1"/>
</dbReference>
<evidence type="ECO:0000256" key="4">
    <source>
        <dbReference type="ARBA" id="ARBA00022833"/>
    </source>
</evidence>
<reference evidence="13" key="1">
    <citation type="journal article" date="2022" name="bioRxiv">
        <title>Sequencing and chromosome-scale assembly of the giantPleurodeles waltlgenome.</title>
        <authorList>
            <person name="Brown T."/>
            <person name="Elewa A."/>
            <person name="Iarovenko S."/>
            <person name="Subramanian E."/>
            <person name="Araus A.J."/>
            <person name="Petzold A."/>
            <person name="Susuki M."/>
            <person name="Suzuki K.-i.T."/>
            <person name="Hayashi T."/>
            <person name="Toyoda A."/>
            <person name="Oliveira C."/>
            <person name="Osipova E."/>
            <person name="Leigh N.D."/>
            <person name="Simon A."/>
            <person name="Yun M.H."/>
        </authorList>
    </citation>
    <scope>NUCLEOTIDE SEQUENCE</scope>
    <source>
        <strain evidence="13">20211129_DDA</strain>
        <tissue evidence="13">Liver</tissue>
    </source>
</reference>
<evidence type="ECO:0000259" key="11">
    <source>
        <dbReference type="PROSITE" id="PS50119"/>
    </source>
</evidence>
<dbReference type="Pfam" id="PF13445">
    <property type="entry name" value="zf-RING_UBOX"/>
    <property type="match status" value="1"/>
</dbReference>
<keyword evidence="3 7" id="KW-0863">Zinc-finger</keyword>
<comment type="caution">
    <text evidence="13">The sequence shown here is derived from an EMBL/GenBank/DDBJ whole genome shotgun (WGS) entry which is preliminary data.</text>
</comment>
<evidence type="ECO:0000256" key="8">
    <source>
        <dbReference type="SAM" id="Coils"/>
    </source>
</evidence>
<dbReference type="SUPFAM" id="SSF49899">
    <property type="entry name" value="Concanavalin A-like lectins/glucanases"/>
    <property type="match status" value="1"/>
</dbReference>